<dbReference type="Proteomes" id="UP000006138">
    <property type="component" value="Chromosome"/>
</dbReference>
<evidence type="ECO:0000256" key="1">
    <source>
        <dbReference type="SAM" id="MobiDB-lite"/>
    </source>
</evidence>
<proteinExistence type="predicted"/>
<feature type="region of interest" description="Disordered" evidence="1">
    <location>
        <begin position="70"/>
        <end position="92"/>
    </location>
</feature>
<sequence length="92" mass="8963">MRRGSGRAPTCQATAGVLDAVAGGAAVLAALVVDAGAAGAGGGASGEHALRVRASAAPAAAFRHIRPAWQKRSPAETTRSSDTVLGPLGLGY</sequence>
<keyword evidence="3" id="KW-1185">Reference proteome</keyword>
<reference evidence="2 3" key="1">
    <citation type="journal article" date="2011" name="J. Bacteriol.">
        <title>Whole genome sequence of the rifamycin B-producing strain Amycolatopsis mediterranei S699.</title>
        <authorList>
            <person name="Verma M."/>
            <person name="Kaur J."/>
            <person name="Kumar M."/>
            <person name="Kumari K."/>
            <person name="Saxena A."/>
            <person name="Anand S."/>
            <person name="Nigam A."/>
            <person name="Ravi V."/>
            <person name="Raghuvanshi S."/>
            <person name="Khurana P."/>
            <person name="Tyagi A.K."/>
            <person name="Khurana J.P."/>
            <person name="Lal R."/>
        </authorList>
    </citation>
    <scope>NUCLEOTIDE SEQUENCE [LARGE SCALE GENOMIC DNA]</scope>
    <source>
        <strain evidence="2 3">S699</strain>
    </source>
</reference>
<name>A0A9R0NU09_AMYMS</name>
<gene>
    <name evidence="2" type="ordered locus">RAM_10430</name>
</gene>
<dbReference type="EMBL" id="CP002896">
    <property type="protein sequence ID" value="AEK40576.1"/>
    <property type="molecule type" value="Genomic_DNA"/>
</dbReference>
<protein>
    <submittedName>
        <fullName evidence="2">Uncharacterized protein</fullName>
    </submittedName>
</protein>
<dbReference type="AlphaFoldDB" id="A0A9R0NU09"/>
<evidence type="ECO:0000313" key="2">
    <source>
        <dbReference type="EMBL" id="AEK40576.1"/>
    </source>
</evidence>
<evidence type="ECO:0000313" key="3">
    <source>
        <dbReference type="Proteomes" id="UP000006138"/>
    </source>
</evidence>
<dbReference type="KEGG" id="amn:RAM_10430"/>
<accession>A0A9R0NU09</accession>
<organism evidence="2 3">
    <name type="scientific">Amycolatopsis mediterranei (strain S699)</name>
    <name type="common">Nocardia mediterranei</name>
    <dbReference type="NCBI Taxonomy" id="713604"/>
    <lineage>
        <taxon>Bacteria</taxon>
        <taxon>Bacillati</taxon>
        <taxon>Actinomycetota</taxon>
        <taxon>Actinomycetes</taxon>
        <taxon>Pseudonocardiales</taxon>
        <taxon>Pseudonocardiaceae</taxon>
        <taxon>Amycolatopsis</taxon>
    </lineage>
</organism>